<evidence type="ECO:0000256" key="1">
    <source>
        <dbReference type="ARBA" id="ARBA00022723"/>
    </source>
</evidence>
<name>A0A5M8PZL3_9LECA</name>
<evidence type="ECO:0000256" key="2">
    <source>
        <dbReference type="ARBA" id="ARBA00022771"/>
    </source>
</evidence>
<dbReference type="GO" id="GO:0070210">
    <property type="term" value="C:Rpd3L-Expanded complex"/>
    <property type="evidence" value="ECO:0007669"/>
    <property type="project" value="TreeGrafter"/>
</dbReference>
<dbReference type="EMBL" id="VXIT01000003">
    <property type="protein sequence ID" value="KAA6414108.1"/>
    <property type="molecule type" value="Genomic_DNA"/>
</dbReference>
<sequence>MSPRRSSRARTTQPAQTVPRHTNSSTSSISSGRAERSTRSHHKLPSPRRSIPPRSQSLDDLDDPTRPQSQRSKNGHDEVKLDPANVLGDEEDEEIEEEEVTRCICGHQDYPGLPGSSRDAAKAAPKLNADSKSIIVAPEIFPEDAGGLFIQCDMCKVWQHGGCVGILDEAMSPEEYFCEECRKDLHRITTAPNGQKSSLYLPVQDTVSAEASPEPPTRDRNSRRSKEAKALGLSAEAMSGKRRSTMNSRDAAYDEAEQLRRAIEESKKQGGSTSVDTSIRRGKRSRSDSEERKEGIKRQRTTSGSSSSPLNSKHSLSNADSDEELGVNHKIGEGSSKKTKSSGGRNPRDKEALEREREREKQRADAAGRRKGRAERRRADDSDPSDETPFPRPTPAEPLTPPPPPPTLPTNPLTAPIPQDPHLPNPPTAKPAAHPQSAAASAATNTQKTATRASSRTAPTSTRRHTRRGAPDPATPTPTPVPTTPRVASTPPTTTATAPSSFTTQTATAR</sequence>
<evidence type="ECO:0000313" key="7">
    <source>
        <dbReference type="Proteomes" id="UP000324767"/>
    </source>
</evidence>
<feature type="region of interest" description="Disordered" evidence="4">
    <location>
        <begin position="207"/>
        <end position="510"/>
    </location>
</feature>
<feature type="compositionally biased region" description="Low complexity" evidence="4">
    <location>
        <begin position="484"/>
        <end position="510"/>
    </location>
</feature>
<accession>A0A5M8PZL3</accession>
<comment type="caution">
    <text evidence="6">The sequence shown here is derived from an EMBL/GenBank/DDBJ whole genome shotgun (WGS) entry which is preliminary data.</text>
</comment>
<feature type="compositionally biased region" description="Low complexity" evidence="4">
    <location>
        <begin position="430"/>
        <end position="461"/>
    </location>
</feature>
<dbReference type="Gene3D" id="3.30.40.10">
    <property type="entry name" value="Zinc/RING finger domain, C3HC4 (zinc finger)"/>
    <property type="match status" value="1"/>
</dbReference>
<dbReference type="GO" id="GO:0033698">
    <property type="term" value="C:Rpd3L complex"/>
    <property type="evidence" value="ECO:0007669"/>
    <property type="project" value="TreeGrafter"/>
</dbReference>
<feature type="compositionally biased region" description="Basic and acidic residues" evidence="4">
    <location>
        <begin position="346"/>
        <end position="368"/>
    </location>
</feature>
<protein>
    <submittedName>
        <fullName evidence="6">Transcriptional regulator (Cti6)</fullName>
    </submittedName>
</protein>
<keyword evidence="1" id="KW-0479">Metal-binding</keyword>
<dbReference type="InterPro" id="IPR019786">
    <property type="entry name" value="Zinc_finger_PHD-type_CS"/>
</dbReference>
<dbReference type="PANTHER" id="PTHR47793">
    <property type="entry name" value="HISTONE DEACETYLASE COMPLEX SUBUNIT CTI6"/>
    <property type="match status" value="1"/>
</dbReference>
<feature type="compositionally biased region" description="Basic and acidic residues" evidence="4">
    <location>
        <begin position="285"/>
        <end position="297"/>
    </location>
</feature>
<feature type="compositionally biased region" description="Pro residues" evidence="4">
    <location>
        <begin position="473"/>
        <end position="483"/>
    </location>
</feature>
<evidence type="ECO:0000313" key="6">
    <source>
        <dbReference type="EMBL" id="KAA6414108.1"/>
    </source>
</evidence>
<feature type="domain" description="Zinc finger PHD-type" evidence="5">
    <location>
        <begin position="102"/>
        <end position="182"/>
    </location>
</feature>
<dbReference type="InterPro" id="IPR011011">
    <property type="entry name" value="Znf_FYVE_PHD"/>
</dbReference>
<gene>
    <name evidence="6" type="ORF">FRX48_02470</name>
</gene>
<dbReference type="GO" id="GO:0061188">
    <property type="term" value="P:negative regulation of rDNA heterochromatin formation"/>
    <property type="evidence" value="ECO:0007669"/>
    <property type="project" value="TreeGrafter"/>
</dbReference>
<proteinExistence type="predicted"/>
<evidence type="ECO:0000259" key="5">
    <source>
        <dbReference type="SMART" id="SM00249"/>
    </source>
</evidence>
<feature type="compositionally biased region" description="Basic and acidic residues" evidence="4">
    <location>
        <begin position="326"/>
        <end position="336"/>
    </location>
</feature>
<dbReference type="InterPro" id="IPR053051">
    <property type="entry name" value="HDAC_complex_subunit"/>
</dbReference>
<feature type="compositionally biased region" description="Basic and acidic residues" evidence="4">
    <location>
        <begin position="257"/>
        <end position="268"/>
    </location>
</feature>
<feature type="region of interest" description="Disordered" evidence="4">
    <location>
        <begin position="1"/>
        <end position="93"/>
    </location>
</feature>
<reference evidence="6 7" key="1">
    <citation type="submission" date="2019-09" db="EMBL/GenBank/DDBJ databases">
        <title>The hologenome of the rock-dwelling lichen Lasallia pustulata.</title>
        <authorList>
            <person name="Greshake Tzovaras B."/>
            <person name="Segers F."/>
            <person name="Bicker A."/>
            <person name="Dal Grande F."/>
            <person name="Otte J."/>
            <person name="Hankeln T."/>
            <person name="Schmitt I."/>
            <person name="Ebersberger I."/>
        </authorList>
    </citation>
    <scope>NUCLEOTIDE SEQUENCE [LARGE SCALE GENOMIC DNA]</scope>
    <source>
        <strain evidence="6">A1-1</strain>
    </source>
</reference>
<dbReference type="SMART" id="SM00249">
    <property type="entry name" value="PHD"/>
    <property type="match status" value="1"/>
</dbReference>
<dbReference type="Pfam" id="PF20826">
    <property type="entry name" value="PHD_5"/>
    <property type="match status" value="1"/>
</dbReference>
<dbReference type="PRINTS" id="PR01217">
    <property type="entry name" value="PRICHEXTENSN"/>
</dbReference>
<feature type="compositionally biased region" description="Pro residues" evidence="4">
    <location>
        <begin position="390"/>
        <end position="409"/>
    </location>
</feature>
<dbReference type="PANTHER" id="PTHR47793:SF1">
    <property type="entry name" value="HISTONE DEACETYLASE COMPLEX SUBUNIT CTI6"/>
    <property type="match status" value="1"/>
</dbReference>
<feature type="compositionally biased region" description="Low complexity" evidence="4">
    <location>
        <begin position="47"/>
        <end position="56"/>
    </location>
</feature>
<dbReference type="SUPFAM" id="SSF57903">
    <property type="entry name" value="FYVE/PHD zinc finger"/>
    <property type="match status" value="1"/>
</dbReference>
<evidence type="ECO:0000256" key="3">
    <source>
        <dbReference type="ARBA" id="ARBA00022833"/>
    </source>
</evidence>
<dbReference type="GO" id="GO:0008270">
    <property type="term" value="F:zinc ion binding"/>
    <property type="evidence" value="ECO:0007669"/>
    <property type="project" value="UniProtKB-KW"/>
</dbReference>
<dbReference type="InterPro" id="IPR013083">
    <property type="entry name" value="Znf_RING/FYVE/PHD"/>
</dbReference>
<organism evidence="6 7">
    <name type="scientific">Lasallia pustulata</name>
    <dbReference type="NCBI Taxonomy" id="136370"/>
    <lineage>
        <taxon>Eukaryota</taxon>
        <taxon>Fungi</taxon>
        <taxon>Dikarya</taxon>
        <taxon>Ascomycota</taxon>
        <taxon>Pezizomycotina</taxon>
        <taxon>Lecanoromycetes</taxon>
        <taxon>OSLEUM clade</taxon>
        <taxon>Umbilicariomycetidae</taxon>
        <taxon>Umbilicariales</taxon>
        <taxon>Umbilicariaceae</taxon>
        <taxon>Lasallia</taxon>
    </lineage>
</organism>
<dbReference type="Proteomes" id="UP000324767">
    <property type="component" value="Unassembled WGS sequence"/>
</dbReference>
<dbReference type="GO" id="GO:0061186">
    <property type="term" value="P:negative regulation of silent mating-type cassette heterochromatin formation"/>
    <property type="evidence" value="ECO:0007669"/>
    <property type="project" value="TreeGrafter"/>
</dbReference>
<dbReference type="AlphaFoldDB" id="A0A5M8PZL3"/>
<keyword evidence="3" id="KW-0862">Zinc</keyword>
<dbReference type="PROSITE" id="PS01359">
    <property type="entry name" value="ZF_PHD_1"/>
    <property type="match status" value="1"/>
</dbReference>
<dbReference type="InterPro" id="IPR001965">
    <property type="entry name" value="Znf_PHD"/>
</dbReference>
<feature type="compositionally biased region" description="Low complexity" evidence="4">
    <location>
        <begin position="20"/>
        <end position="32"/>
    </location>
</feature>
<feature type="compositionally biased region" description="Basic and acidic residues" evidence="4">
    <location>
        <begin position="216"/>
        <end position="229"/>
    </location>
</feature>
<evidence type="ECO:0000256" key="4">
    <source>
        <dbReference type="SAM" id="MobiDB-lite"/>
    </source>
</evidence>
<keyword evidence="2" id="KW-0863">Zinc-finger</keyword>
<dbReference type="OrthoDB" id="418595at2759"/>
<feature type="compositionally biased region" description="Low complexity" evidence="4">
    <location>
        <begin position="303"/>
        <end position="317"/>
    </location>
</feature>
<feature type="compositionally biased region" description="Pro residues" evidence="4">
    <location>
        <begin position="418"/>
        <end position="429"/>
    </location>
</feature>